<dbReference type="AlphaFoldDB" id="A0A4U5VV19"/>
<evidence type="ECO:0000256" key="1">
    <source>
        <dbReference type="SAM" id="MobiDB-lite"/>
    </source>
</evidence>
<evidence type="ECO:0000313" key="3">
    <source>
        <dbReference type="Proteomes" id="UP000298787"/>
    </source>
</evidence>
<name>A0A4U5VV19_COLLU</name>
<dbReference type="EMBL" id="CM014101">
    <property type="protein sequence ID" value="TKS92614.1"/>
    <property type="molecule type" value="Genomic_DNA"/>
</dbReference>
<reference evidence="2 3" key="1">
    <citation type="submission" date="2019-01" db="EMBL/GenBank/DDBJ databases">
        <title>Genome Assembly of Collichthys lucidus.</title>
        <authorList>
            <person name="Cai M."/>
            <person name="Xiao S."/>
        </authorList>
    </citation>
    <scope>NUCLEOTIDE SEQUENCE [LARGE SCALE GENOMIC DNA]</scope>
    <source>
        <strain evidence="2">JT15FE1705JMU</strain>
        <tissue evidence="2">Muscle</tissue>
    </source>
</reference>
<sequence length="128" mass="13950">MGKAAIGYISQSDRRLDDEIASTVSDSALRKHQMCTRPVSSAGRLVFSASLHSDSSSSTLTCSSAMPQISTSSRGAVLRLIHISMLGQGEKQRAQADERKRERERSNYGSEMSNTYRGGRAGFDTVFL</sequence>
<organism evidence="2 3">
    <name type="scientific">Collichthys lucidus</name>
    <name type="common">Big head croaker</name>
    <name type="synonym">Sciaena lucida</name>
    <dbReference type="NCBI Taxonomy" id="240159"/>
    <lineage>
        <taxon>Eukaryota</taxon>
        <taxon>Metazoa</taxon>
        <taxon>Chordata</taxon>
        <taxon>Craniata</taxon>
        <taxon>Vertebrata</taxon>
        <taxon>Euteleostomi</taxon>
        <taxon>Actinopterygii</taxon>
        <taxon>Neopterygii</taxon>
        <taxon>Teleostei</taxon>
        <taxon>Neoteleostei</taxon>
        <taxon>Acanthomorphata</taxon>
        <taxon>Eupercaria</taxon>
        <taxon>Sciaenidae</taxon>
        <taxon>Collichthys</taxon>
    </lineage>
</organism>
<protein>
    <submittedName>
        <fullName evidence="2">Uncharacterized protein</fullName>
    </submittedName>
</protein>
<evidence type="ECO:0000313" key="2">
    <source>
        <dbReference type="EMBL" id="TKS92614.1"/>
    </source>
</evidence>
<feature type="compositionally biased region" description="Polar residues" evidence="1">
    <location>
        <begin position="107"/>
        <end position="116"/>
    </location>
</feature>
<keyword evidence="3" id="KW-1185">Reference proteome</keyword>
<dbReference type="Proteomes" id="UP000298787">
    <property type="component" value="Chromosome 24"/>
</dbReference>
<feature type="region of interest" description="Disordered" evidence="1">
    <location>
        <begin position="89"/>
        <end position="116"/>
    </location>
</feature>
<gene>
    <name evidence="2" type="ORF">D9C73_027400</name>
</gene>
<proteinExistence type="predicted"/>
<feature type="compositionally biased region" description="Basic and acidic residues" evidence="1">
    <location>
        <begin position="90"/>
        <end position="106"/>
    </location>
</feature>
<accession>A0A4U5VV19</accession>